<gene>
    <name evidence="2" type="ORF">HZY62_12025</name>
    <name evidence="3" type="ORF">LX92_02001</name>
</gene>
<dbReference type="InterPro" id="IPR023875">
    <property type="entry name" value="DNA_repair_put"/>
</dbReference>
<dbReference type="EMBL" id="QGGQ01000004">
    <property type="protein sequence ID" value="PWK23436.1"/>
    <property type="molecule type" value="Genomic_DNA"/>
</dbReference>
<dbReference type="NCBIfam" id="TIGR03915">
    <property type="entry name" value="SAM_7_link_chp"/>
    <property type="match status" value="1"/>
</dbReference>
<accession>A0A316E0D3</accession>
<proteinExistence type="predicted"/>
<dbReference type="OrthoDB" id="5290748at2"/>
<feature type="domain" description="DUF4130" evidence="1">
    <location>
        <begin position="88"/>
        <end position="195"/>
    </location>
</feature>
<evidence type="ECO:0000313" key="5">
    <source>
        <dbReference type="Proteomes" id="UP000651837"/>
    </source>
</evidence>
<evidence type="ECO:0000313" key="3">
    <source>
        <dbReference type="EMBL" id="PWK23436.1"/>
    </source>
</evidence>
<dbReference type="EMBL" id="JACWLN010000004">
    <property type="protein sequence ID" value="MBD1261322.1"/>
    <property type="molecule type" value="Genomic_DNA"/>
</dbReference>
<keyword evidence="5" id="KW-1185">Reference proteome</keyword>
<evidence type="ECO:0000259" key="1">
    <source>
        <dbReference type="Pfam" id="PF13566"/>
    </source>
</evidence>
<dbReference type="AlphaFoldDB" id="A0A316E0D3"/>
<dbReference type="RefSeq" id="WP_109650160.1">
    <property type="nucleotide sequence ID" value="NZ_JACWLN010000004.1"/>
</dbReference>
<dbReference type="InterPro" id="IPR025404">
    <property type="entry name" value="DUF4130"/>
</dbReference>
<organism evidence="3 4">
    <name type="scientific">Maribacter polysiphoniae</name>
    <dbReference type="NCBI Taxonomy" id="429344"/>
    <lineage>
        <taxon>Bacteria</taxon>
        <taxon>Pseudomonadati</taxon>
        <taxon>Bacteroidota</taxon>
        <taxon>Flavobacteriia</taxon>
        <taxon>Flavobacteriales</taxon>
        <taxon>Flavobacteriaceae</taxon>
        <taxon>Maribacter</taxon>
    </lineage>
</organism>
<evidence type="ECO:0000313" key="4">
    <source>
        <dbReference type="Proteomes" id="UP000245667"/>
    </source>
</evidence>
<dbReference type="Proteomes" id="UP000245667">
    <property type="component" value="Unassembled WGS sequence"/>
</dbReference>
<dbReference type="Pfam" id="PF13566">
    <property type="entry name" value="DUF4130"/>
    <property type="match status" value="1"/>
</dbReference>
<evidence type="ECO:0000313" key="2">
    <source>
        <dbReference type="EMBL" id="MBD1261322.1"/>
    </source>
</evidence>
<reference evidence="3 4" key="1">
    <citation type="submission" date="2018-05" db="EMBL/GenBank/DDBJ databases">
        <title>Genomic Encyclopedia of Archaeal and Bacterial Type Strains, Phase II (KMG-II): from individual species to whole genera.</title>
        <authorList>
            <person name="Goeker M."/>
        </authorList>
    </citation>
    <scope>NUCLEOTIDE SEQUENCE [LARGE SCALE GENOMIC DNA]</scope>
    <source>
        <strain evidence="3 4">DSM 23514</strain>
    </source>
</reference>
<name>A0A316E0D3_9FLAO</name>
<protein>
    <submittedName>
        <fullName evidence="3">Putative DNA metabolism protein</fullName>
    </submittedName>
    <submittedName>
        <fullName evidence="2">TIGR03915 family putative DNA repair protein</fullName>
    </submittedName>
</protein>
<comment type="caution">
    <text evidence="3">The sequence shown here is derived from an EMBL/GenBank/DDBJ whole genome shotgun (WGS) entry which is preliminary data.</text>
</comment>
<dbReference type="Proteomes" id="UP000651837">
    <property type="component" value="Unassembled WGS sequence"/>
</dbReference>
<sequence>MENSRVLIYDGSFNGFLTSLHIALENNIEVMGFQKSKTKQEGLFMDQLVITTHKAKAESIWKSLEKKSHTAIRTIYFAFLSEADGVDFMLYEYVRKLYGMLNAHDVEQSALIETKISKLALQVNREKSYIESSVDFLKDDVCIYYADLEPSFNILPLISRHFRYKYPKQHWIIYDNKRQYGVYYNGLSLEIISKETKESYLMGKIHANPYLETSYRMAM</sequence>
<reference evidence="2 5" key="2">
    <citation type="submission" date="2020-07" db="EMBL/GenBank/DDBJ databases">
        <title>The draft genome sequence of Maribacter polysiphoniae KCTC 22021.</title>
        <authorList>
            <person name="Mu L."/>
        </authorList>
    </citation>
    <scope>NUCLEOTIDE SEQUENCE [LARGE SCALE GENOMIC DNA]</scope>
    <source>
        <strain evidence="2 5">KCTC 22021</strain>
    </source>
</reference>